<dbReference type="OrthoDB" id="76949at2759"/>
<dbReference type="PANTHER" id="PTHR10627">
    <property type="entry name" value="SCP160"/>
    <property type="match status" value="1"/>
</dbReference>
<keyword evidence="5" id="KW-1185">Reference proteome</keyword>
<keyword evidence="1" id="KW-0677">Repeat</keyword>
<dbReference type="PANTHER" id="PTHR10627:SF74">
    <property type="entry name" value="OS08G0526500 PROTEIN"/>
    <property type="match status" value="1"/>
</dbReference>
<dbReference type="AlphaFoldDB" id="A0A8J5WFM3"/>
<reference evidence="4" key="1">
    <citation type="journal article" date="2021" name="bioRxiv">
        <title>Whole Genome Assembly and Annotation of Northern Wild Rice, Zizania palustris L., Supports a Whole Genome Duplication in the Zizania Genus.</title>
        <authorList>
            <person name="Haas M."/>
            <person name="Kono T."/>
            <person name="Macchietto M."/>
            <person name="Millas R."/>
            <person name="McGilp L."/>
            <person name="Shao M."/>
            <person name="Duquette J."/>
            <person name="Hirsch C.N."/>
            <person name="Kimball J."/>
        </authorList>
    </citation>
    <scope>NUCLEOTIDE SEQUENCE</scope>
    <source>
        <tissue evidence="4">Fresh leaf tissue</tissue>
    </source>
</reference>
<feature type="compositionally biased region" description="Basic and acidic residues" evidence="2">
    <location>
        <begin position="31"/>
        <end position="43"/>
    </location>
</feature>
<accession>A0A8J5WFM3</accession>
<dbReference type="Proteomes" id="UP000729402">
    <property type="component" value="Unassembled WGS sequence"/>
</dbReference>
<evidence type="ECO:0000256" key="2">
    <source>
        <dbReference type="SAM" id="MobiDB-lite"/>
    </source>
</evidence>
<evidence type="ECO:0000256" key="1">
    <source>
        <dbReference type="ARBA" id="ARBA00022737"/>
    </source>
</evidence>
<dbReference type="InterPro" id="IPR001660">
    <property type="entry name" value="SAM"/>
</dbReference>
<feature type="region of interest" description="Disordered" evidence="2">
    <location>
        <begin position="208"/>
        <end position="234"/>
    </location>
</feature>
<gene>
    <name evidence="4" type="ORF">GUJ93_ZPchr0010g11057</name>
</gene>
<dbReference type="Pfam" id="PF00536">
    <property type="entry name" value="SAM_1"/>
    <property type="match status" value="1"/>
</dbReference>
<feature type="domain" description="SAM" evidence="3">
    <location>
        <begin position="149"/>
        <end position="214"/>
    </location>
</feature>
<dbReference type="FunFam" id="1.10.150.50:FF:000077">
    <property type="entry name" value="DDHD domain-containing 2"/>
    <property type="match status" value="1"/>
</dbReference>
<name>A0A8J5WFM3_ZIZPA</name>
<sequence length="234" mass="25493">MYADGISGRKRSVMDRLGSGGGGGGGGGSRPRPESAKRFRQADGTWRRELYKDLGGVQRSSGLVSRNIQANQKSHLQQSTEVMRKSSVPDLREKLSGIQQLQLSSTIKIPKSLPEIAKSAKPVQKREPPATTALPATKKVNEPSVPKQSQEKMDSSLDNLLKSLDLQKYSINFQAEEVDMKALVHMNEEDMKSLGIPMGPRKKILSALASKKKKSSRSLPSSSLVDASLNIVAR</sequence>
<protein>
    <recommendedName>
        <fullName evidence="3">SAM domain-containing protein</fullName>
    </recommendedName>
</protein>
<dbReference type="SMART" id="SM00454">
    <property type="entry name" value="SAM"/>
    <property type="match status" value="1"/>
</dbReference>
<evidence type="ECO:0000313" key="4">
    <source>
        <dbReference type="EMBL" id="KAG8087862.1"/>
    </source>
</evidence>
<proteinExistence type="predicted"/>
<evidence type="ECO:0000313" key="5">
    <source>
        <dbReference type="Proteomes" id="UP000729402"/>
    </source>
</evidence>
<feature type="compositionally biased region" description="Gly residues" evidence="2">
    <location>
        <begin position="18"/>
        <end position="29"/>
    </location>
</feature>
<feature type="compositionally biased region" description="Low complexity" evidence="2">
    <location>
        <begin position="217"/>
        <end position="234"/>
    </location>
</feature>
<evidence type="ECO:0000259" key="3">
    <source>
        <dbReference type="SMART" id="SM00454"/>
    </source>
</evidence>
<comment type="caution">
    <text evidence="4">The sequence shown here is derived from an EMBL/GenBank/DDBJ whole genome shotgun (WGS) entry which is preliminary data.</text>
</comment>
<dbReference type="EMBL" id="JAAALK010000082">
    <property type="protein sequence ID" value="KAG8087862.1"/>
    <property type="molecule type" value="Genomic_DNA"/>
</dbReference>
<organism evidence="4 5">
    <name type="scientific">Zizania palustris</name>
    <name type="common">Northern wild rice</name>
    <dbReference type="NCBI Taxonomy" id="103762"/>
    <lineage>
        <taxon>Eukaryota</taxon>
        <taxon>Viridiplantae</taxon>
        <taxon>Streptophyta</taxon>
        <taxon>Embryophyta</taxon>
        <taxon>Tracheophyta</taxon>
        <taxon>Spermatophyta</taxon>
        <taxon>Magnoliopsida</taxon>
        <taxon>Liliopsida</taxon>
        <taxon>Poales</taxon>
        <taxon>Poaceae</taxon>
        <taxon>BOP clade</taxon>
        <taxon>Oryzoideae</taxon>
        <taxon>Oryzeae</taxon>
        <taxon>Zizaniinae</taxon>
        <taxon>Zizania</taxon>
    </lineage>
</organism>
<feature type="region of interest" description="Disordered" evidence="2">
    <location>
        <begin position="1"/>
        <end position="43"/>
    </location>
</feature>
<reference evidence="4" key="2">
    <citation type="submission" date="2021-02" db="EMBL/GenBank/DDBJ databases">
        <authorList>
            <person name="Kimball J.A."/>
            <person name="Haas M.W."/>
            <person name="Macchietto M."/>
            <person name="Kono T."/>
            <person name="Duquette J."/>
            <person name="Shao M."/>
        </authorList>
    </citation>
    <scope>NUCLEOTIDE SEQUENCE</scope>
    <source>
        <tissue evidence="4">Fresh leaf tissue</tissue>
    </source>
</reference>
<feature type="region of interest" description="Disordered" evidence="2">
    <location>
        <begin position="118"/>
        <end position="154"/>
    </location>
</feature>